<feature type="domain" description="AprE-like beta-barrel" evidence="12">
    <location>
        <begin position="365"/>
        <end position="454"/>
    </location>
</feature>
<dbReference type="Pfam" id="PF25994">
    <property type="entry name" value="HH_AprE"/>
    <property type="match status" value="1"/>
</dbReference>
<evidence type="ECO:0000259" key="11">
    <source>
        <dbReference type="Pfam" id="PF25994"/>
    </source>
</evidence>
<dbReference type="GO" id="GO:0005886">
    <property type="term" value="C:plasma membrane"/>
    <property type="evidence" value="ECO:0007669"/>
    <property type="project" value="UniProtKB-SubCell"/>
</dbReference>
<dbReference type="Proteomes" id="UP000190023">
    <property type="component" value="Unassembled WGS sequence"/>
</dbReference>
<accession>A0A1T0B8Y4</accession>
<organism evidence="13 14">
    <name type="scientific">[Haemophilus] felis</name>
    <dbReference type="NCBI Taxonomy" id="123822"/>
    <lineage>
        <taxon>Bacteria</taxon>
        <taxon>Pseudomonadati</taxon>
        <taxon>Pseudomonadota</taxon>
        <taxon>Gammaproteobacteria</taxon>
        <taxon>Pasteurellales</taxon>
        <taxon>Pasteurellaceae</taxon>
    </lineage>
</organism>
<evidence type="ECO:0000256" key="7">
    <source>
        <dbReference type="ARBA" id="ARBA00022989"/>
    </source>
</evidence>
<dbReference type="OrthoDB" id="9775513at2"/>
<keyword evidence="3 9" id="KW-0813">Transport</keyword>
<comment type="caution">
    <text evidence="13">The sequence shown here is derived from an EMBL/GenBank/DDBJ whole genome shotgun (WGS) entry which is preliminary data.</text>
</comment>
<feature type="coiled-coil region" evidence="10">
    <location>
        <begin position="194"/>
        <end position="228"/>
    </location>
</feature>
<dbReference type="InterPro" id="IPR006144">
    <property type="entry name" value="Secretion_HlyD_CS"/>
</dbReference>
<keyword evidence="5 9" id="KW-0997">Cell inner membrane</keyword>
<dbReference type="PRINTS" id="PR01490">
    <property type="entry name" value="RTXTOXIND"/>
</dbReference>
<evidence type="ECO:0000256" key="3">
    <source>
        <dbReference type="ARBA" id="ARBA00022448"/>
    </source>
</evidence>
<evidence type="ECO:0000256" key="4">
    <source>
        <dbReference type="ARBA" id="ARBA00022475"/>
    </source>
</evidence>
<proteinExistence type="inferred from homology"/>
<keyword evidence="14" id="KW-1185">Reference proteome</keyword>
<evidence type="ECO:0000259" key="12">
    <source>
        <dbReference type="Pfam" id="PF26002"/>
    </source>
</evidence>
<feature type="coiled-coil region" evidence="10">
    <location>
        <begin position="260"/>
        <end position="323"/>
    </location>
</feature>
<name>A0A1T0B8Y4_9PAST</name>
<gene>
    <name evidence="13" type="ORF">B0188_02100</name>
</gene>
<dbReference type="AlphaFoldDB" id="A0A1T0B8Y4"/>
<dbReference type="InterPro" id="IPR010129">
    <property type="entry name" value="T1SS_HlyD"/>
</dbReference>
<dbReference type="Pfam" id="PF26002">
    <property type="entry name" value="Beta-barrel_AprE"/>
    <property type="match status" value="1"/>
</dbReference>
<dbReference type="PANTHER" id="PTHR30386:SF27">
    <property type="entry name" value="MEMBRANE FUSION PROTEIN (MFP) FAMILY PROTEIN"/>
    <property type="match status" value="1"/>
</dbReference>
<evidence type="ECO:0000256" key="8">
    <source>
        <dbReference type="ARBA" id="ARBA00023136"/>
    </source>
</evidence>
<evidence type="ECO:0000256" key="6">
    <source>
        <dbReference type="ARBA" id="ARBA00022692"/>
    </source>
</evidence>
<keyword evidence="4 9" id="KW-1003">Cell membrane</keyword>
<dbReference type="NCBIfam" id="TIGR01843">
    <property type="entry name" value="type_I_hlyD"/>
    <property type="match status" value="1"/>
</dbReference>
<dbReference type="STRING" id="123822.B0188_02100"/>
<sequence length="477" mass="54867">MHSLSGFCSLIKGYIRVFRETWKVRKSLDTPYRQEDEHAFLPAHLELIETPVSALPRWIGRLIILFLLTALCWSYFGKVEIVAVATGKILPSGRSKIIQPIETAIVKKSHVRNGQTVKKGDLLLELTTLGVDEDLAKAKSALNLASLNQLRQQSLFRSIEDNHQPILTNENKHIVFGTDDVLFVREQQLALSQYNAWIAEKQKLEGTIKQKETEKVTIEIQIKKLNAMLKYETERRKDIYSLYKKGHISKHEYFSQENRVIDLENERDIQQSKIHEINAQIEQIRKEYQVFEQNFRRNVLDELRKANEQVEQLSLEVEKLQQKQISNKIYAPVDGTVQQLQTYTIGGVVTTAQPLMTIVPFGEQLEIEAMLSNKDIGFVNEGQDVTIKVEAFPYTHYGYIKGKVKYFSFEAIQDEKLGLVFPVTILMEKSHLNIDGRNIELIAGMAVSAEIKTGERRVMDYLLSPLKTTLDESFKER</sequence>
<keyword evidence="6" id="KW-0812">Transmembrane</keyword>
<dbReference type="Gene3D" id="2.40.30.170">
    <property type="match status" value="1"/>
</dbReference>
<dbReference type="InterPro" id="IPR058982">
    <property type="entry name" value="Beta-barrel_AprE"/>
</dbReference>
<dbReference type="PROSITE" id="PS00543">
    <property type="entry name" value="HLYD_FAMILY"/>
    <property type="match status" value="1"/>
</dbReference>
<dbReference type="PANTHER" id="PTHR30386">
    <property type="entry name" value="MEMBRANE FUSION SUBUNIT OF EMRAB-TOLC MULTIDRUG EFFLUX PUMP"/>
    <property type="match status" value="1"/>
</dbReference>
<evidence type="ECO:0000256" key="9">
    <source>
        <dbReference type="RuleBase" id="RU365093"/>
    </source>
</evidence>
<feature type="domain" description="AprE-like long alpha-helical hairpin" evidence="11">
    <location>
        <begin position="185"/>
        <end position="322"/>
    </location>
</feature>
<evidence type="ECO:0000256" key="2">
    <source>
        <dbReference type="ARBA" id="ARBA00009477"/>
    </source>
</evidence>
<reference evidence="13 14" key="1">
    <citation type="submission" date="2017-02" db="EMBL/GenBank/DDBJ databases">
        <title>Draft genome sequence of Haemophilus felis CCUG 31170 type strain.</title>
        <authorList>
            <person name="Engstrom-Jakobsson H."/>
            <person name="Salva-Serra F."/>
            <person name="Thorell K."/>
            <person name="Gonzales-Siles L."/>
            <person name="Karlsson R."/>
            <person name="Boulund F."/>
            <person name="Engstrand L."/>
            <person name="Kristiansson E."/>
            <person name="Moore E."/>
        </authorList>
    </citation>
    <scope>NUCLEOTIDE SEQUENCE [LARGE SCALE GENOMIC DNA]</scope>
    <source>
        <strain evidence="13 14">CCUG 31170</strain>
    </source>
</reference>
<comment type="subcellular location">
    <subcellularLocation>
        <location evidence="1 9">Cell inner membrane</location>
        <topology evidence="1 9">Single-pass membrane protein</topology>
    </subcellularLocation>
</comment>
<dbReference type="EMBL" id="MUYB01000007">
    <property type="protein sequence ID" value="OOS06544.1"/>
    <property type="molecule type" value="Genomic_DNA"/>
</dbReference>
<evidence type="ECO:0000313" key="14">
    <source>
        <dbReference type="Proteomes" id="UP000190023"/>
    </source>
</evidence>
<evidence type="ECO:0000313" key="13">
    <source>
        <dbReference type="EMBL" id="OOS06544.1"/>
    </source>
</evidence>
<keyword evidence="7" id="KW-1133">Transmembrane helix</keyword>
<dbReference type="InterPro" id="IPR050739">
    <property type="entry name" value="MFP"/>
</dbReference>
<keyword evidence="8" id="KW-0472">Membrane</keyword>
<evidence type="ECO:0000256" key="10">
    <source>
        <dbReference type="SAM" id="Coils"/>
    </source>
</evidence>
<keyword evidence="10" id="KW-0175">Coiled coil</keyword>
<comment type="similarity">
    <text evidence="2 9">Belongs to the membrane fusion protein (MFP) (TC 8.A.1) family.</text>
</comment>
<evidence type="ECO:0000256" key="5">
    <source>
        <dbReference type="ARBA" id="ARBA00022519"/>
    </source>
</evidence>
<protein>
    <recommendedName>
        <fullName evidence="9">Membrane fusion protein (MFP) family protein</fullName>
    </recommendedName>
</protein>
<evidence type="ECO:0000256" key="1">
    <source>
        <dbReference type="ARBA" id="ARBA00004377"/>
    </source>
</evidence>
<dbReference type="GO" id="GO:0009306">
    <property type="term" value="P:protein secretion"/>
    <property type="evidence" value="ECO:0007669"/>
    <property type="project" value="InterPro"/>
</dbReference>
<dbReference type="InterPro" id="IPR058781">
    <property type="entry name" value="HH_AprE-like"/>
</dbReference>